<organism evidence="1 2">
    <name type="scientific">Streptomyces ipomoeae 91-03</name>
    <dbReference type="NCBI Taxonomy" id="698759"/>
    <lineage>
        <taxon>Bacteria</taxon>
        <taxon>Bacillati</taxon>
        <taxon>Actinomycetota</taxon>
        <taxon>Actinomycetes</taxon>
        <taxon>Kitasatosporales</taxon>
        <taxon>Streptomycetaceae</taxon>
        <taxon>Streptomyces</taxon>
    </lineage>
</organism>
<protein>
    <submittedName>
        <fullName evidence="1">Uncharacterized protein</fullName>
    </submittedName>
</protein>
<reference evidence="1 2" key="1">
    <citation type="submission" date="2012-11" db="EMBL/GenBank/DDBJ databases">
        <authorList>
            <person name="Huguet-Tapia J.C."/>
            <person name="Durkin A.S."/>
            <person name="Pettis G.S."/>
            <person name="Badger J.H."/>
        </authorList>
    </citation>
    <scope>NUCLEOTIDE SEQUENCE [LARGE SCALE GENOMIC DNA]</scope>
    <source>
        <strain evidence="1 2">91-03</strain>
    </source>
</reference>
<name>L1L0G7_9ACTN</name>
<comment type="caution">
    <text evidence="1">The sequence shown here is derived from an EMBL/GenBank/DDBJ whole genome shotgun (WGS) entry which is preliminary data.</text>
</comment>
<sequence length="37" mass="3864">MRLRRLTELDRSHALGCAGELPAVTAVAGGGHAVMFV</sequence>
<evidence type="ECO:0000313" key="1">
    <source>
        <dbReference type="EMBL" id="EKX66205.1"/>
    </source>
</evidence>
<dbReference type="EMBL" id="AEJC01000236">
    <property type="protein sequence ID" value="EKX66205.1"/>
    <property type="molecule type" value="Genomic_DNA"/>
</dbReference>
<gene>
    <name evidence="1" type="ORF">STRIP9103_00642</name>
</gene>
<evidence type="ECO:0000313" key="2">
    <source>
        <dbReference type="Proteomes" id="UP000010411"/>
    </source>
</evidence>
<keyword evidence="2" id="KW-1185">Reference proteome</keyword>
<dbReference type="Proteomes" id="UP000010411">
    <property type="component" value="Unassembled WGS sequence"/>
</dbReference>
<dbReference type="PATRIC" id="fig|698759.3.peg.3205"/>
<accession>L1L0G7</accession>
<dbReference type="AlphaFoldDB" id="L1L0G7"/>
<proteinExistence type="predicted"/>